<keyword evidence="2" id="KW-0680">Restriction system</keyword>
<dbReference type="Pfam" id="PF01420">
    <property type="entry name" value="Methylase_S"/>
    <property type="match status" value="2"/>
</dbReference>
<reference evidence="5 6" key="1">
    <citation type="journal article" date="2012" name="FEBS Lett.">
        <title>Anammox organism KSU-1 expresses a NirK-type copper-containing nitrite reductase instead of a NirS-type with cytochrome cd1.</title>
        <authorList>
            <person name="Hira D."/>
            <person name="Toh H."/>
            <person name="Migita C.T."/>
            <person name="Okubo H."/>
            <person name="Nishiyama T."/>
            <person name="Hattori M."/>
            <person name="Furukawa K."/>
            <person name="Fujii T."/>
        </authorList>
    </citation>
    <scope>NUCLEOTIDE SEQUENCE [LARGE SCALE GENOMIC DNA]</scope>
</reference>
<comment type="caution">
    <text evidence="5">The sequence shown here is derived from an EMBL/GenBank/DDBJ whole genome shotgun (WGS) entry which is preliminary data.</text>
</comment>
<keyword evidence="6" id="KW-1185">Reference proteome</keyword>
<dbReference type="Gene3D" id="3.90.220.20">
    <property type="entry name" value="DNA methylase specificity domains"/>
    <property type="match status" value="2"/>
</dbReference>
<proteinExistence type="inferred from homology"/>
<sequence>MTKNFPRVPLRELLIPVSRPESVDTEKEYRILGAHWYAKGLYVKDIKSGSEIQANKVYRVEKGDFVYNRLFAWKGSFAVATDENHSCYVSNEFPCFKVNPERIDAQYLWHYFSRAVVWEEALGLSTGGTPTSRNRLKEEKLLAMQIPLPPLPEQRRIVVKIEELAAKIEEACRLRQQVMKETEALLCAEMTKFFNNEQKKWTVLPIRESPIELNRETRNPANTNPNDEFQYLDISNVEGGTGRILNTQILLGRDAPSRARRVIRQDDIVMSTVRPNLKSFTIIPSELDNQICSTGFAVFSCHTDIEPKFLLYQMFSNYFVDQCTESMKGGHYPAINERNLLRVNLILPPISEQRKIVAYLDSIQAKADHLKYLQAEIEAELDALLPSILDKAFRGKL</sequence>
<keyword evidence="3" id="KW-0238">DNA-binding</keyword>
<dbReference type="SUPFAM" id="SSF116734">
    <property type="entry name" value="DNA methylase specificity domain"/>
    <property type="match status" value="2"/>
</dbReference>
<evidence type="ECO:0000259" key="4">
    <source>
        <dbReference type="Pfam" id="PF01420"/>
    </source>
</evidence>
<dbReference type="PANTHER" id="PTHR43140:SF1">
    <property type="entry name" value="TYPE I RESTRICTION ENZYME ECOKI SPECIFICITY SUBUNIT"/>
    <property type="match status" value="1"/>
</dbReference>
<dbReference type="GO" id="GO:0009307">
    <property type="term" value="P:DNA restriction-modification system"/>
    <property type="evidence" value="ECO:0007669"/>
    <property type="project" value="UniProtKB-KW"/>
</dbReference>
<evidence type="ECO:0000256" key="3">
    <source>
        <dbReference type="ARBA" id="ARBA00023125"/>
    </source>
</evidence>
<dbReference type="Proteomes" id="UP000002985">
    <property type="component" value="Unassembled WGS sequence"/>
</dbReference>
<dbReference type="STRING" id="247490.KSU1_C0669"/>
<comment type="similarity">
    <text evidence="1">Belongs to the type-I restriction system S methylase family.</text>
</comment>
<dbReference type="GO" id="GO:0003677">
    <property type="term" value="F:DNA binding"/>
    <property type="evidence" value="ECO:0007669"/>
    <property type="project" value="UniProtKB-KW"/>
</dbReference>
<protein>
    <submittedName>
        <fullName evidence="5">Type I restriction modification enzyme S subunit</fullName>
    </submittedName>
</protein>
<dbReference type="OrthoDB" id="9811611at2"/>
<gene>
    <name evidence="5" type="ORF">KSU1_C0669</name>
</gene>
<evidence type="ECO:0000313" key="5">
    <source>
        <dbReference type="EMBL" id="GAB62265.1"/>
    </source>
</evidence>
<evidence type="ECO:0000313" key="6">
    <source>
        <dbReference type="Proteomes" id="UP000002985"/>
    </source>
</evidence>
<dbReference type="InterPro" id="IPR044946">
    <property type="entry name" value="Restrct_endonuc_typeI_TRD_sf"/>
</dbReference>
<dbReference type="PANTHER" id="PTHR43140">
    <property type="entry name" value="TYPE-1 RESTRICTION ENZYME ECOKI SPECIFICITY PROTEIN"/>
    <property type="match status" value="1"/>
</dbReference>
<feature type="domain" description="Type I restriction modification DNA specificity" evidence="4">
    <location>
        <begin position="291"/>
        <end position="378"/>
    </location>
</feature>
<dbReference type="eggNOG" id="COG0732">
    <property type="taxonomic scope" value="Bacteria"/>
</dbReference>
<feature type="domain" description="Type I restriction modification DNA specificity" evidence="4">
    <location>
        <begin position="46"/>
        <end position="170"/>
    </location>
</feature>
<dbReference type="InterPro" id="IPR051212">
    <property type="entry name" value="Type-I_RE_S_subunit"/>
</dbReference>
<evidence type="ECO:0000256" key="1">
    <source>
        <dbReference type="ARBA" id="ARBA00010923"/>
    </source>
</evidence>
<accession>I3IKM0</accession>
<dbReference type="EMBL" id="BAFH01000003">
    <property type="protein sequence ID" value="GAB62265.1"/>
    <property type="molecule type" value="Genomic_DNA"/>
</dbReference>
<organism evidence="5 6">
    <name type="scientific">Candidatus Jettenia caeni</name>
    <dbReference type="NCBI Taxonomy" id="247490"/>
    <lineage>
        <taxon>Bacteria</taxon>
        <taxon>Pseudomonadati</taxon>
        <taxon>Planctomycetota</taxon>
        <taxon>Candidatus Brocadiia</taxon>
        <taxon>Candidatus Brocadiales</taxon>
        <taxon>Candidatus Brocadiaceae</taxon>
        <taxon>Candidatus Jettenia</taxon>
    </lineage>
</organism>
<dbReference type="AlphaFoldDB" id="I3IKM0"/>
<evidence type="ECO:0000256" key="2">
    <source>
        <dbReference type="ARBA" id="ARBA00022747"/>
    </source>
</evidence>
<dbReference type="InterPro" id="IPR000055">
    <property type="entry name" value="Restrct_endonuc_typeI_TRD"/>
</dbReference>
<name>I3IKM0_9BACT</name>